<evidence type="ECO:0000313" key="5">
    <source>
        <dbReference type="Proteomes" id="UP001180020"/>
    </source>
</evidence>
<reference evidence="4" key="2">
    <citation type="submission" date="2023-06" db="EMBL/GenBank/DDBJ databases">
        <authorList>
            <person name="Ma L."/>
            <person name="Liu K.-W."/>
            <person name="Li Z."/>
            <person name="Hsiao Y.-Y."/>
            <person name="Qi Y."/>
            <person name="Fu T."/>
            <person name="Tang G."/>
            <person name="Zhang D."/>
            <person name="Sun W.-H."/>
            <person name="Liu D.-K."/>
            <person name="Li Y."/>
            <person name="Chen G.-Z."/>
            <person name="Liu X.-D."/>
            <person name="Liao X.-Y."/>
            <person name="Jiang Y.-T."/>
            <person name="Yu X."/>
            <person name="Hao Y."/>
            <person name="Huang J."/>
            <person name="Zhao X.-W."/>
            <person name="Ke S."/>
            <person name="Chen Y.-Y."/>
            <person name="Wu W.-L."/>
            <person name="Hsu J.-L."/>
            <person name="Lin Y.-F."/>
            <person name="Huang M.-D."/>
            <person name="Li C.-Y."/>
            <person name="Huang L."/>
            <person name="Wang Z.-W."/>
            <person name="Zhao X."/>
            <person name="Zhong W.-Y."/>
            <person name="Peng D.-H."/>
            <person name="Ahmad S."/>
            <person name="Lan S."/>
            <person name="Zhang J.-S."/>
            <person name="Tsai W.-C."/>
            <person name="Van De Peer Y."/>
            <person name="Liu Z.-J."/>
        </authorList>
    </citation>
    <scope>NUCLEOTIDE SEQUENCE</scope>
    <source>
        <strain evidence="4">CP</strain>
        <tissue evidence="4">Leaves</tissue>
    </source>
</reference>
<dbReference type="GO" id="GO:0005739">
    <property type="term" value="C:mitochondrion"/>
    <property type="evidence" value="ECO:0007669"/>
    <property type="project" value="TreeGrafter"/>
</dbReference>
<accession>A0AAV9E5C0</accession>
<name>A0AAV9E5C0_ACOCL</name>
<evidence type="ECO:0000256" key="2">
    <source>
        <dbReference type="ARBA" id="ARBA00023027"/>
    </source>
</evidence>
<evidence type="ECO:0000256" key="3">
    <source>
        <dbReference type="SAM" id="MobiDB-lite"/>
    </source>
</evidence>
<organism evidence="4 5">
    <name type="scientific">Acorus calamus</name>
    <name type="common">Sweet flag</name>
    <dbReference type="NCBI Taxonomy" id="4465"/>
    <lineage>
        <taxon>Eukaryota</taxon>
        <taxon>Viridiplantae</taxon>
        <taxon>Streptophyta</taxon>
        <taxon>Embryophyta</taxon>
        <taxon>Tracheophyta</taxon>
        <taxon>Spermatophyta</taxon>
        <taxon>Magnoliopsida</taxon>
        <taxon>Liliopsida</taxon>
        <taxon>Acoraceae</taxon>
        <taxon>Acorus</taxon>
    </lineage>
</organism>
<evidence type="ECO:0000256" key="1">
    <source>
        <dbReference type="ARBA" id="ARBA00023002"/>
    </source>
</evidence>
<keyword evidence="5" id="KW-1185">Reference proteome</keyword>
<dbReference type="Proteomes" id="UP001180020">
    <property type="component" value="Unassembled WGS sequence"/>
</dbReference>
<proteinExistence type="predicted"/>
<feature type="region of interest" description="Disordered" evidence="3">
    <location>
        <begin position="63"/>
        <end position="85"/>
    </location>
</feature>
<gene>
    <name evidence="4" type="ORF">QJS10_CPA09g01512</name>
</gene>
<dbReference type="PANTHER" id="PTHR11540:SF16">
    <property type="entry name" value="MALATE DEHYDROGENASE, MITOCHONDRIAL"/>
    <property type="match status" value="1"/>
</dbReference>
<dbReference type="Gene3D" id="3.90.110.10">
    <property type="entry name" value="Lactate dehydrogenase/glycoside hydrolase, family 4, C-terminal"/>
    <property type="match status" value="1"/>
</dbReference>
<evidence type="ECO:0000313" key="4">
    <source>
        <dbReference type="EMBL" id="KAK1308660.1"/>
    </source>
</evidence>
<keyword evidence="1" id="KW-0560">Oxidoreductase</keyword>
<keyword evidence="2" id="KW-0520">NAD</keyword>
<dbReference type="InterPro" id="IPR015955">
    <property type="entry name" value="Lactate_DH/Glyco_Ohase_4_C"/>
</dbReference>
<protein>
    <submittedName>
        <fullName evidence="4">Uncharacterized protein</fullName>
    </submittedName>
</protein>
<dbReference type="GO" id="GO:0030060">
    <property type="term" value="F:L-malate dehydrogenase (NAD+) activity"/>
    <property type="evidence" value="ECO:0007669"/>
    <property type="project" value="TreeGrafter"/>
</dbReference>
<sequence length="85" mass="9513">MKALYGDRNVYKCAFVQSDLTELPFFASKIKLERKRVEAVISADLQNPTDFYESKALQALKPGAEGQHRKGYSFAQKQEGAPTSV</sequence>
<comment type="caution">
    <text evidence="4">The sequence shown here is derived from an EMBL/GenBank/DDBJ whole genome shotgun (WGS) entry which is preliminary data.</text>
</comment>
<dbReference type="AlphaFoldDB" id="A0AAV9E5C0"/>
<dbReference type="PANTHER" id="PTHR11540">
    <property type="entry name" value="MALATE AND LACTATE DEHYDROGENASE"/>
    <property type="match status" value="1"/>
</dbReference>
<dbReference type="EMBL" id="JAUJYO010000009">
    <property type="protein sequence ID" value="KAK1308660.1"/>
    <property type="molecule type" value="Genomic_DNA"/>
</dbReference>
<reference evidence="4" key="1">
    <citation type="journal article" date="2023" name="Nat. Commun.">
        <title>Diploid and tetraploid genomes of Acorus and the evolution of monocots.</title>
        <authorList>
            <person name="Ma L."/>
            <person name="Liu K.W."/>
            <person name="Li Z."/>
            <person name="Hsiao Y.Y."/>
            <person name="Qi Y."/>
            <person name="Fu T."/>
            <person name="Tang G.D."/>
            <person name="Zhang D."/>
            <person name="Sun W.H."/>
            <person name="Liu D.K."/>
            <person name="Li Y."/>
            <person name="Chen G.Z."/>
            <person name="Liu X.D."/>
            <person name="Liao X.Y."/>
            <person name="Jiang Y.T."/>
            <person name="Yu X."/>
            <person name="Hao Y."/>
            <person name="Huang J."/>
            <person name="Zhao X.W."/>
            <person name="Ke S."/>
            <person name="Chen Y.Y."/>
            <person name="Wu W.L."/>
            <person name="Hsu J.L."/>
            <person name="Lin Y.F."/>
            <person name="Huang M.D."/>
            <person name="Li C.Y."/>
            <person name="Huang L."/>
            <person name="Wang Z.W."/>
            <person name="Zhao X."/>
            <person name="Zhong W.Y."/>
            <person name="Peng D.H."/>
            <person name="Ahmad S."/>
            <person name="Lan S."/>
            <person name="Zhang J.S."/>
            <person name="Tsai W.C."/>
            <person name="Van de Peer Y."/>
            <person name="Liu Z.J."/>
        </authorList>
    </citation>
    <scope>NUCLEOTIDE SEQUENCE</scope>
    <source>
        <strain evidence="4">CP</strain>
    </source>
</reference>